<evidence type="ECO:0000256" key="2">
    <source>
        <dbReference type="SAM" id="MobiDB-lite"/>
    </source>
</evidence>
<dbReference type="InterPro" id="IPR027483">
    <property type="entry name" value="PInositol-4-P-4/5-kinase_C_sf"/>
</dbReference>
<dbReference type="Gene3D" id="3.30.800.10">
    <property type="entry name" value="Phosphatidylinositol Phosphate Kinase II Beta"/>
    <property type="match status" value="1"/>
</dbReference>
<keyword evidence="3" id="KW-0812">Transmembrane</keyword>
<feature type="domain" description="PIPK" evidence="4">
    <location>
        <begin position="425"/>
        <end position="906"/>
    </location>
</feature>
<dbReference type="Gene3D" id="3.30.810.10">
    <property type="entry name" value="2-Layer Sandwich"/>
    <property type="match status" value="1"/>
</dbReference>
<gene>
    <name evidence="5" type="primary">PIP5K1B</name>
    <name evidence="5" type="ORF">SNAT2548_LOCUS34937</name>
</gene>
<evidence type="ECO:0000313" key="6">
    <source>
        <dbReference type="Proteomes" id="UP000604046"/>
    </source>
</evidence>
<keyword evidence="1" id="KW-0067">ATP-binding</keyword>
<feature type="compositionally biased region" description="Low complexity" evidence="2">
    <location>
        <begin position="216"/>
        <end position="227"/>
    </location>
</feature>
<dbReference type="PROSITE" id="PS51455">
    <property type="entry name" value="PIPK"/>
    <property type="match status" value="1"/>
</dbReference>
<organism evidence="5 6">
    <name type="scientific">Symbiodinium natans</name>
    <dbReference type="NCBI Taxonomy" id="878477"/>
    <lineage>
        <taxon>Eukaryota</taxon>
        <taxon>Sar</taxon>
        <taxon>Alveolata</taxon>
        <taxon>Dinophyceae</taxon>
        <taxon>Suessiales</taxon>
        <taxon>Symbiodiniaceae</taxon>
        <taxon>Symbiodinium</taxon>
    </lineage>
</organism>
<dbReference type="OrthoDB" id="415842at2759"/>
<dbReference type="CDD" id="cd00139">
    <property type="entry name" value="PIPKc"/>
    <property type="match status" value="1"/>
</dbReference>
<dbReference type="PANTHER" id="PTHR23086:SF8">
    <property type="entry name" value="PHOSPHATIDYLINOSITOL 5-PHOSPHATE 4-KINASE, ISOFORM A"/>
    <property type="match status" value="1"/>
</dbReference>
<protein>
    <submittedName>
        <fullName evidence="5">PIP5K1B protein</fullName>
    </submittedName>
</protein>
<name>A0A812VE95_9DINO</name>
<dbReference type="InterPro" id="IPR023610">
    <property type="entry name" value="PInositol-4/5-P-5/4-kinase"/>
</dbReference>
<dbReference type="GO" id="GO:0016308">
    <property type="term" value="F:1-phosphatidylinositol-4-phosphate 5-kinase activity"/>
    <property type="evidence" value="ECO:0007669"/>
    <property type="project" value="TreeGrafter"/>
</dbReference>
<dbReference type="GO" id="GO:0005886">
    <property type="term" value="C:plasma membrane"/>
    <property type="evidence" value="ECO:0007669"/>
    <property type="project" value="TreeGrafter"/>
</dbReference>
<feature type="region of interest" description="Disordered" evidence="2">
    <location>
        <begin position="764"/>
        <end position="809"/>
    </location>
</feature>
<dbReference type="GO" id="GO:0046854">
    <property type="term" value="P:phosphatidylinositol phosphate biosynthetic process"/>
    <property type="evidence" value="ECO:0007669"/>
    <property type="project" value="TreeGrafter"/>
</dbReference>
<feature type="transmembrane region" description="Helical" evidence="3">
    <location>
        <begin position="59"/>
        <end position="82"/>
    </location>
</feature>
<keyword evidence="1" id="KW-0418">Kinase</keyword>
<keyword evidence="3" id="KW-1133">Transmembrane helix</keyword>
<accession>A0A812VE95</accession>
<reference evidence="5" key="1">
    <citation type="submission" date="2021-02" db="EMBL/GenBank/DDBJ databases">
        <authorList>
            <person name="Dougan E. K."/>
            <person name="Rhodes N."/>
            <person name="Thang M."/>
            <person name="Chan C."/>
        </authorList>
    </citation>
    <scope>NUCLEOTIDE SEQUENCE</scope>
</reference>
<evidence type="ECO:0000256" key="1">
    <source>
        <dbReference type="PROSITE-ProRule" id="PRU00781"/>
    </source>
</evidence>
<proteinExistence type="predicted"/>
<dbReference type="Proteomes" id="UP000604046">
    <property type="component" value="Unassembled WGS sequence"/>
</dbReference>
<feature type="transmembrane region" description="Helical" evidence="3">
    <location>
        <begin position="94"/>
        <end position="114"/>
    </location>
</feature>
<dbReference type="SMART" id="SM00330">
    <property type="entry name" value="PIPKc"/>
    <property type="match status" value="1"/>
</dbReference>
<keyword evidence="3" id="KW-0472">Membrane</keyword>
<comment type="caution">
    <text evidence="5">The sequence shown here is derived from an EMBL/GenBank/DDBJ whole genome shotgun (WGS) entry which is preliminary data.</text>
</comment>
<keyword evidence="1" id="KW-0547">Nucleotide-binding</keyword>
<feature type="compositionally biased region" description="Basic residues" evidence="2">
    <location>
        <begin position="273"/>
        <end position="283"/>
    </location>
</feature>
<evidence type="ECO:0000256" key="3">
    <source>
        <dbReference type="SAM" id="Phobius"/>
    </source>
</evidence>
<dbReference type="InterPro" id="IPR027484">
    <property type="entry name" value="PInositol-4-P-5-kinase_N"/>
</dbReference>
<feature type="compositionally biased region" description="Basic and acidic residues" evidence="2">
    <location>
        <begin position="790"/>
        <end position="803"/>
    </location>
</feature>
<dbReference type="GO" id="GO:0005524">
    <property type="term" value="F:ATP binding"/>
    <property type="evidence" value="ECO:0007669"/>
    <property type="project" value="UniProtKB-UniRule"/>
</dbReference>
<evidence type="ECO:0000313" key="5">
    <source>
        <dbReference type="EMBL" id="CAE7614519.1"/>
    </source>
</evidence>
<feature type="transmembrane region" description="Helical" evidence="3">
    <location>
        <begin position="120"/>
        <end position="149"/>
    </location>
</feature>
<evidence type="ECO:0000259" key="4">
    <source>
        <dbReference type="PROSITE" id="PS51455"/>
    </source>
</evidence>
<dbReference type="PANTHER" id="PTHR23086">
    <property type="entry name" value="PHOSPHATIDYLINOSITOL-4-PHOSPHATE 5-KINASE"/>
    <property type="match status" value="1"/>
</dbReference>
<dbReference type="AlphaFoldDB" id="A0A812VE95"/>
<dbReference type="Pfam" id="PF01504">
    <property type="entry name" value="PIP5K"/>
    <property type="match status" value="1"/>
</dbReference>
<keyword evidence="1" id="KW-0808">Transferase</keyword>
<sequence>MAISSRRTVASASQGEEHCAIWGIRLLSLGFLLAVRTLGKPKALPTCPTAESLDAFWSLVVLCISMYMMVDFGGCLFCACKLSWFEWLGARMGCFGRTIKATALGLAVYSLVLYGRSFTYHIQCVGVVGVFVIICAGTFILGMLAWWVLVDSDRPQSLGDGVGDEEASSVCNLFCELDPWPAPMKSRGLGSPDVTELATTAFPSSPAGITIPPSPSRLGRSSGSSDGRSMFRVLDRSGEVLYAARTRQAVRTWLKRNLDREKRKGALVEDRPRSKRRLKKHSTGKVGAVSRTPRPAAEADFALFLHEKNRKQELLDLWALDLARAEDWSDLHSSLDEDGCCRLVAGLEAAWEELAGPEYQVSPEGLGNFDDTREWLPCLGIKTDAIQFGEDYRRERDDDDRIVSKDHHNYVRGPISPISLPDEFVCSDLVAMWATQAAGGKEKCQEAFETRLPMLSYSDCTRDHVRVFPVPPGGSAYSPQTCLENPFQVEEFAPRLFSEVRRCSGISSEAYFLSVCRTDFEFIEFGTNSKSGELFFFTYDHQYLLKSTSELEATRCYTTGTTFASSYSFENRRLSQSCCACASGADVDSDAAAVLAKAAQGCLEGLVLCAVTLPATAGGRIRLKEEPRSILGRYLGLYRVSMQGHPPRLFFVMRSVTTHSLGISHTYDIKGSTRNRISDPHDSVGKDVNFDEEMGPSLDLPRAIGAEVAEVHQADVELLQEFRIMDFSLLLQIHDRTNGAFQQRRHECGVRLREIKQRQRFSFRRGLPGLPSPPSRRTRTLPGGLVPADGRTEVPGHSPEVHVRPGRPRHTWTWQGTTSLLLATDPSPSIPSTPTNWLPNDGTLTRRDASMVYTMGLIDMLVPFSAYPKMQYVGMEVITCGNGTASSRVPPDFYCERQIEKVHAMCDQETPFVD</sequence>
<dbReference type="SUPFAM" id="SSF56104">
    <property type="entry name" value="SAICAR synthase-like"/>
    <property type="match status" value="2"/>
</dbReference>
<dbReference type="InterPro" id="IPR002498">
    <property type="entry name" value="PInositol-4-P-4/5-kinase_core"/>
</dbReference>
<feature type="region of interest" description="Disordered" evidence="2">
    <location>
        <begin position="264"/>
        <end position="291"/>
    </location>
</feature>
<keyword evidence="6" id="KW-1185">Reference proteome</keyword>
<dbReference type="EMBL" id="CAJNDS010002838">
    <property type="protein sequence ID" value="CAE7614519.1"/>
    <property type="molecule type" value="Genomic_DNA"/>
</dbReference>
<feature type="region of interest" description="Disordered" evidence="2">
    <location>
        <begin position="205"/>
        <end position="227"/>
    </location>
</feature>